<name>A0A7X4W1B7_9GAMM</name>
<keyword evidence="5" id="KW-1185">Reference proteome</keyword>
<dbReference type="InterPro" id="IPR041465">
    <property type="entry name" value="SfsA_N"/>
</dbReference>
<dbReference type="PANTHER" id="PTHR30545:SF2">
    <property type="entry name" value="SUGAR FERMENTATION STIMULATION PROTEIN A"/>
    <property type="match status" value="1"/>
</dbReference>
<evidence type="ECO:0000259" key="2">
    <source>
        <dbReference type="Pfam" id="PF03749"/>
    </source>
</evidence>
<comment type="similarity">
    <text evidence="1">Belongs to the SfsA family.</text>
</comment>
<dbReference type="Pfam" id="PF17746">
    <property type="entry name" value="SfsA_N"/>
    <property type="match status" value="1"/>
</dbReference>
<protein>
    <recommendedName>
        <fullName evidence="1">Sugar fermentation stimulation protein homolog</fullName>
    </recommendedName>
</protein>
<dbReference type="Gene3D" id="2.40.50.580">
    <property type="match status" value="1"/>
</dbReference>
<evidence type="ECO:0000313" key="4">
    <source>
        <dbReference type="EMBL" id="NAW14154.1"/>
    </source>
</evidence>
<dbReference type="Gene3D" id="3.40.1350.60">
    <property type="match status" value="1"/>
</dbReference>
<dbReference type="InterPro" id="IPR040452">
    <property type="entry name" value="SfsA_C"/>
</dbReference>
<dbReference type="GO" id="GO:0003677">
    <property type="term" value="F:DNA binding"/>
    <property type="evidence" value="ECO:0007669"/>
    <property type="project" value="InterPro"/>
</dbReference>
<evidence type="ECO:0000259" key="3">
    <source>
        <dbReference type="Pfam" id="PF17746"/>
    </source>
</evidence>
<accession>A0A7X4W1B7</accession>
<evidence type="ECO:0000256" key="1">
    <source>
        <dbReference type="HAMAP-Rule" id="MF_00095"/>
    </source>
</evidence>
<dbReference type="HAMAP" id="MF_00095">
    <property type="entry name" value="SfsA"/>
    <property type="match status" value="1"/>
</dbReference>
<proteinExistence type="inferred from homology"/>
<dbReference type="EMBL" id="WUTS01000001">
    <property type="protein sequence ID" value="NAW14154.1"/>
    <property type="molecule type" value="Genomic_DNA"/>
</dbReference>
<reference evidence="4 5" key="1">
    <citation type="submission" date="2019-12" db="EMBL/GenBank/DDBJ databases">
        <title>Draft genome sequencing of Halomonas icarensis D1-1.</title>
        <authorList>
            <person name="Pandiyan K."/>
            <person name="Kushwaha P."/>
            <person name="Gowdham M."/>
            <person name="Chakdar H."/>
            <person name="Singh A."/>
            <person name="Kumar M."/>
            <person name="Saxena A.K."/>
        </authorList>
    </citation>
    <scope>NUCLEOTIDE SEQUENCE [LARGE SCALE GENOMIC DNA]</scope>
    <source>
        <strain evidence="4 5">D1-1</strain>
    </source>
</reference>
<dbReference type="InterPro" id="IPR005224">
    <property type="entry name" value="SfsA"/>
</dbReference>
<gene>
    <name evidence="1 4" type="primary">sfsA</name>
    <name evidence="4" type="ORF">GRB80_15065</name>
</gene>
<organism evidence="4 5">
    <name type="scientific">Halomonas icarae</name>
    <dbReference type="NCBI Taxonomy" id="2691040"/>
    <lineage>
        <taxon>Bacteria</taxon>
        <taxon>Pseudomonadati</taxon>
        <taxon>Pseudomonadota</taxon>
        <taxon>Gammaproteobacteria</taxon>
        <taxon>Oceanospirillales</taxon>
        <taxon>Halomonadaceae</taxon>
        <taxon>Halomonas</taxon>
    </lineage>
</organism>
<dbReference type="AlphaFoldDB" id="A0A7X4W1B7"/>
<dbReference type="NCBIfam" id="TIGR00230">
    <property type="entry name" value="sfsA"/>
    <property type="match status" value="1"/>
</dbReference>
<feature type="domain" description="Sugar fermentation stimulation protein C-terminal" evidence="2">
    <location>
        <begin position="89"/>
        <end position="230"/>
    </location>
</feature>
<sequence length="254" mass="28148">MSMAYPELMPGVLLRRYKRFLADVLLDDGREVVAHCPNTGSMRAVNVPGCRVWLSPSDNPKRKLAWTWELIELPQPDGSLAMASVQTGRANRIVEGALRAGRIPMLAGYAELRREVAVATQMEKASRIDFRLDDPERGTAFVEVKQVTLREPDGHGYFPDAVSERGRKHLEALMALAQAGQRAVLLFCVAHEGIPDVAPAEHLDPAYAAALREAAANGVEVLAWRCRVQRRDGRPVDIHLDLELPVALERRFSG</sequence>
<dbReference type="CDD" id="cd22359">
    <property type="entry name" value="SfsA-like_bacterial"/>
    <property type="match status" value="1"/>
</dbReference>
<feature type="domain" description="SfsA N-terminal OB" evidence="3">
    <location>
        <begin position="14"/>
        <end position="74"/>
    </location>
</feature>
<comment type="caution">
    <text evidence="4">The sequence shown here is derived from an EMBL/GenBank/DDBJ whole genome shotgun (WGS) entry which is preliminary data.</text>
</comment>
<dbReference type="Pfam" id="PF03749">
    <property type="entry name" value="SfsA"/>
    <property type="match status" value="1"/>
</dbReference>
<dbReference type="PANTHER" id="PTHR30545">
    <property type="entry name" value="SUGAR FERMENTATION STIMULATION PROTEIN A"/>
    <property type="match status" value="1"/>
</dbReference>
<evidence type="ECO:0000313" key="5">
    <source>
        <dbReference type="Proteomes" id="UP000448235"/>
    </source>
</evidence>
<dbReference type="Proteomes" id="UP000448235">
    <property type="component" value="Unassembled WGS sequence"/>
</dbReference>